<dbReference type="PANTHER" id="PTHR43571">
    <property type="entry name" value="NADP-SPECIFIC GLUTAMATE DEHYDROGENASE 1-RELATED"/>
    <property type="match status" value="1"/>
</dbReference>
<dbReference type="Gene3D" id="3.40.50.10860">
    <property type="entry name" value="Leucine Dehydrogenase, chain A, domain 1"/>
    <property type="match status" value="1"/>
</dbReference>
<dbReference type="InterPro" id="IPR046346">
    <property type="entry name" value="Aminoacid_DH-like_N_sf"/>
</dbReference>
<dbReference type="Gene3D" id="3.40.50.720">
    <property type="entry name" value="NAD(P)-binding Rossmann-like Domain"/>
    <property type="match status" value="1"/>
</dbReference>
<evidence type="ECO:0000313" key="8">
    <source>
        <dbReference type="EMBL" id="MBO0477578.1"/>
    </source>
</evidence>
<comment type="subunit">
    <text evidence="2">Homohexamer.</text>
</comment>
<feature type="domain" description="Glutamate/phenylalanine/leucine/valine/L-tryptophan dehydrogenase C-terminal" evidence="7">
    <location>
        <begin position="205"/>
        <end position="447"/>
    </location>
</feature>
<dbReference type="InterPro" id="IPR006096">
    <property type="entry name" value="Glu/Leu/Phe/Val/Trp_DH_C"/>
</dbReference>
<keyword evidence="9" id="KW-1185">Reference proteome</keyword>
<name>A0ABS3HV07_9ENTE</name>
<dbReference type="PRINTS" id="PR00082">
    <property type="entry name" value="GLFDHDRGNASE"/>
</dbReference>
<dbReference type="Gene3D" id="1.10.285.10">
    <property type="entry name" value="Glutamate Dehydrogenase, chain A, domain 3"/>
    <property type="match status" value="2"/>
</dbReference>
<protein>
    <recommendedName>
        <fullName evidence="3 5">Glutamate dehydrogenase</fullName>
    </recommendedName>
</protein>
<evidence type="ECO:0000256" key="2">
    <source>
        <dbReference type="ARBA" id="ARBA00011643"/>
    </source>
</evidence>
<organism evidence="8 9">
    <name type="scientific">Candidatus Vagococcus giribetii</name>
    <dbReference type="NCBI Taxonomy" id="2230876"/>
    <lineage>
        <taxon>Bacteria</taxon>
        <taxon>Bacillati</taxon>
        <taxon>Bacillota</taxon>
        <taxon>Bacilli</taxon>
        <taxon>Lactobacillales</taxon>
        <taxon>Enterococcaceae</taxon>
        <taxon>Vagococcus</taxon>
    </lineage>
</organism>
<gene>
    <name evidence="8" type="primary">gdhA</name>
    <name evidence="8" type="ORF">DOK76_10865</name>
</gene>
<dbReference type="InterPro" id="IPR006097">
    <property type="entry name" value="Glu/Leu/Phe/Val/Trp_DH_dimer"/>
</dbReference>
<dbReference type="SUPFAM" id="SSF53223">
    <property type="entry name" value="Aminoacid dehydrogenase-like, N-terminal domain"/>
    <property type="match status" value="1"/>
</dbReference>
<dbReference type="SUPFAM" id="SSF51735">
    <property type="entry name" value="NAD(P)-binding Rossmann-fold domains"/>
    <property type="match status" value="1"/>
</dbReference>
<dbReference type="InterPro" id="IPR006095">
    <property type="entry name" value="Glu/Leu/Phe/Val/Trp_DH"/>
</dbReference>
<evidence type="ECO:0000313" key="9">
    <source>
        <dbReference type="Proteomes" id="UP000664857"/>
    </source>
</evidence>
<accession>A0ABS3HV07</accession>
<keyword evidence="4 5" id="KW-0560">Oxidoreductase</keyword>
<dbReference type="InterPro" id="IPR033922">
    <property type="entry name" value="NAD_bind_Glu_DH"/>
</dbReference>
<dbReference type="Pfam" id="PF02812">
    <property type="entry name" value="ELFV_dehydrog_N"/>
    <property type="match status" value="1"/>
</dbReference>
<evidence type="ECO:0000256" key="4">
    <source>
        <dbReference type="ARBA" id="ARBA00023002"/>
    </source>
</evidence>
<dbReference type="RefSeq" id="WP_206967688.1">
    <property type="nucleotide sequence ID" value="NZ_JAFLVX010000028.1"/>
</dbReference>
<evidence type="ECO:0000256" key="3">
    <source>
        <dbReference type="ARBA" id="ARBA00012896"/>
    </source>
</evidence>
<evidence type="ECO:0000256" key="5">
    <source>
        <dbReference type="PIRNR" id="PIRNR000185"/>
    </source>
</evidence>
<evidence type="ECO:0000256" key="1">
    <source>
        <dbReference type="ARBA" id="ARBA00006382"/>
    </source>
</evidence>
<dbReference type="InterPro" id="IPR014362">
    <property type="entry name" value="Glu_DH"/>
</dbReference>
<evidence type="ECO:0000256" key="6">
    <source>
        <dbReference type="RuleBase" id="RU004417"/>
    </source>
</evidence>
<reference evidence="8 9" key="1">
    <citation type="submission" date="2021-03" db="EMBL/GenBank/DDBJ databases">
        <title>Enterococcal diversity collection.</title>
        <authorList>
            <person name="Gilmore M.S."/>
            <person name="Schwartzman J."/>
            <person name="Van Tyne D."/>
            <person name="Martin M."/>
            <person name="Earl A.M."/>
            <person name="Manson A.L."/>
            <person name="Straub T."/>
            <person name="Salamzade R."/>
            <person name="Saavedra J."/>
            <person name="Lebreton F."/>
            <person name="Prichula J."/>
            <person name="Schaufler K."/>
            <person name="Gaca A."/>
            <person name="Sgardioli B."/>
            <person name="Wagenaar J."/>
            <person name="Strong T."/>
        </authorList>
    </citation>
    <scope>NUCLEOTIDE SEQUENCE [LARGE SCALE GENOMIC DNA]</scope>
    <source>
        <strain evidence="8 9">DIV0080</strain>
    </source>
</reference>
<dbReference type="CDD" id="cd05313">
    <property type="entry name" value="NAD_bind_2_Glu_DH"/>
    <property type="match status" value="1"/>
</dbReference>
<comment type="caution">
    <text evidence="8">The sequence shown here is derived from an EMBL/GenBank/DDBJ whole genome shotgun (WGS) entry which is preliminary data.</text>
</comment>
<evidence type="ECO:0000259" key="7">
    <source>
        <dbReference type="SMART" id="SM00839"/>
    </source>
</evidence>
<dbReference type="PROSITE" id="PS00074">
    <property type="entry name" value="GLFV_DEHYDROGENASE"/>
    <property type="match status" value="1"/>
</dbReference>
<dbReference type="NCBIfam" id="NF006929">
    <property type="entry name" value="PRK09414.1"/>
    <property type="match status" value="1"/>
</dbReference>
<dbReference type="EMBL" id="JAFLVX010000028">
    <property type="protein sequence ID" value="MBO0477578.1"/>
    <property type="molecule type" value="Genomic_DNA"/>
</dbReference>
<dbReference type="InterPro" id="IPR033524">
    <property type="entry name" value="Glu/Leu/Phe/Val_DH_AS"/>
</dbReference>
<dbReference type="PIRSF" id="PIRSF000185">
    <property type="entry name" value="Glu_DH"/>
    <property type="match status" value="1"/>
</dbReference>
<dbReference type="InterPro" id="IPR036291">
    <property type="entry name" value="NAD(P)-bd_dom_sf"/>
</dbReference>
<dbReference type="SMART" id="SM00839">
    <property type="entry name" value="ELFV_dehydrog"/>
    <property type="match status" value="1"/>
</dbReference>
<comment type="similarity">
    <text evidence="1 5 6">Belongs to the Glu/Leu/Phe/Val dehydrogenases family.</text>
</comment>
<proteinExistence type="inferred from homology"/>
<sequence>MNNVKEYLVKLEENQREKYPNQPEYLQAVAEFVGTVEPFLVKHPEFMEKNILEMLLIPERIIEFRIPWMDDKGAWRINTGYRVQYNSALGPYKGGMRFHPTVNQSVIKFLGFEQIFKNSLTSLPIGGGKGGSDFDPKGKSDGEIMRFCQSLMRELQKYIGPNEDVPAGDIGVGAREIGYMFGEYKRLNGYQAGVLTGKPLAYWGSLARKEATGYGLVYFVEHLLNDCNDSIKGKKVLVSGSGNVAIYAIEKAQELGASVYGCSDSSGSLIDPDGIDLDLIKDIKEVKRERINTYLEQHPNAKFYEGKNIWDIEFDYDVALPCATQNEISKELANQLVKNGVAIVAEGANMPTSLEALEVLKENKIIYCPGKAANAGGVAVSALEMAQNAQRLPWTFEKVDAELNQIMKNIYETSRQTSLEYVGEFDLVAGANIAGFARVAEAMVSQGLV</sequence>
<dbReference type="PANTHER" id="PTHR43571:SF1">
    <property type="entry name" value="NADP-SPECIFIC GLUTAMATE DEHYDROGENASE 1-RELATED"/>
    <property type="match status" value="1"/>
</dbReference>
<dbReference type="InterPro" id="IPR050724">
    <property type="entry name" value="Glu_Leu_Phe_Val_DH"/>
</dbReference>
<dbReference type="GO" id="GO:0004354">
    <property type="term" value="F:glutamate dehydrogenase (NADP+) activity"/>
    <property type="evidence" value="ECO:0007669"/>
    <property type="project" value="UniProtKB-EC"/>
</dbReference>
<dbReference type="Proteomes" id="UP000664857">
    <property type="component" value="Unassembled WGS sequence"/>
</dbReference>
<dbReference type="Pfam" id="PF00208">
    <property type="entry name" value="ELFV_dehydrog"/>
    <property type="match status" value="1"/>
</dbReference>